<dbReference type="InterPro" id="IPR006626">
    <property type="entry name" value="PbH1"/>
</dbReference>
<dbReference type="Gene3D" id="2.160.20.10">
    <property type="entry name" value="Single-stranded right-handed beta-helix, Pectin lyase-like"/>
    <property type="match status" value="1"/>
</dbReference>
<evidence type="ECO:0008006" key="3">
    <source>
        <dbReference type="Google" id="ProtNLM"/>
    </source>
</evidence>
<organism evidence="1 2">
    <name type="scientific">Tetraparma gracilis</name>
    <dbReference type="NCBI Taxonomy" id="2962635"/>
    <lineage>
        <taxon>Eukaryota</taxon>
        <taxon>Sar</taxon>
        <taxon>Stramenopiles</taxon>
        <taxon>Ochrophyta</taxon>
        <taxon>Bolidophyceae</taxon>
        <taxon>Parmales</taxon>
        <taxon>Triparmaceae</taxon>
        <taxon>Tetraparma</taxon>
    </lineage>
</organism>
<dbReference type="Proteomes" id="UP001165060">
    <property type="component" value="Unassembled WGS sequence"/>
</dbReference>
<dbReference type="SMART" id="SM00710">
    <property type="entry name" value="PbH1"/>
    <property type="match status" value="4"/>
</dbReference>
<dbReference type="EMBL" id="BRYB01004065">
    <property type="protein sequence ID" value="GMI25158.1"/>
    <property type="molecule type" value="Genomic_DNA"/>
</dbReference>
<dbReference type="SUPFAM" id="SSF51126">
    <property type="entry name" value="Pectin lyase-like"/>
    <property type="match status" value="1"/>
</dbReference>
<evidence type="ECO:0000313" key="1">
    <source>
        <dbReference type="EMBL" id="GMI25158.1"/>
    </source>
</evidence>
<comment type="caution">
    <text evidence="1">The sequence shown here is derived from an EMBL/GenBank/DDBJ whole genome shotgun (WGS) entry which is preliminary data.</text>
</comment>
<accession>A0ABQ6MFB6</accession>
<reference evidence="1 2" key="1">
    <citation type="journal article" date="2023" name="Commun. Biol.">
        <title>Genome analysis of Parmales, the sister group of diatoms, reveals the evolutionary specialization of diatoms from phago-mixotrophs to photoautotrophs.</title>
        <authorList>
            <person name="Ban H."/>
            <person name="Sato S."/>
            <person name="Yoshikawa S."/>
            <person name="Yamada K."/>
            <person name="Nakamura Y."/>
            <person name="Ichinomiya M."/>
            <person name="Sato N."/>
            <person name="Blanc-Mathieu R."/>
            <person name="Endo H."/>
            <person name="Kuwata A."/>
            <person name="Ogata H."/>
        </authorList>
    </citation>
    <scope>NUCLEOTIDE SEQUENCE [LARGE SCALE GENOMIC DNA]</scope>
</reference>
<name>A0ABQ6MFB6_9STRA</name>
<protein>
    <recommendedName>
        <fullName evidence="3">Right handed beta helix domain-containing protein</fullName>
    </recommendedName>
</protein>
<dbReference type="PANTHER" id="PTHR11319">
    <property type="entry name" value="G PROTEIN-COUPLED RECEPTOR-RELATED"/>
    <property type="match status" value="1"/>
</dbReference>
<keyword evidence="2" id="KW-1185">Reference proteome</keyword>
<feature type="non-terminal residue" evidence="1">
    <location>
        <position position="365"/>
    </location>
</feature>
<sequence>MRYPSLLPSLSPASISLSGAGPALTLVDCCPLPPCPATRFASLAPGGLTSVASLSVSNCDVRPNRTRASLGADELGGALLLEARELEPWEARASLNVTDVTFRGNRARRGGGVAVEGTEVEVFVEGCAFEGNVATEAGGGVYFETVKETALPSRIRGGLAVAGCRFENNSAAGEGGTGGGIAAYGGNDLKDRLGQTAGTEWLDRLLVSDSSFLNNSAFMGGALFATGEPAGAAPGATSPAITVADASEVRLVSDRVERCEFRGNAAAAQGGAAAAVHVYGGLTLEASRFEGNVARGVELCPQGDESCAGSGGAVQAVYAPLIIRGGVFDGNGAGTGTEFSPRGGAVFGFYDTHGTLDPAKDTIPK</sequence>
<evidence type="ECO:0000313" key="2">
    <source>
        <dbReference type="Proteomes" id="UP001165060"/>
    </source>
</evidence>
<gene>
    <name evidence="1" type="ORF">TeGR_g14038</name>
</gene>
<dbReference type="InterPro" id="IPR011050">
    <property type="entry name" value="Pectin_lyase_fold/virulence"/>
</dbReference>
<dbReference type="InterPro" id="IPR012334">
    <property type="entry name" value="Pectin_lyas_fold"/>
</dbReference>
<proteinExistence type="predicted"/>
<dbReference type="PANTHER" id="PTHR11319:SF35">
    <property type="entry name" value="OUTER MEMBRANE PROTEIN PMPC-RELATED"/>
    <property type="match status" value="1"/>
</dbReference>